<dbReference type="OrthoDB" id="122332at2"/>
<dbReference type="PANTHER" id="PTHR37549">
    <property type="entry name" value="LIPOPROTEIN LPRI"/>
    <property type="match status" value="1"/>
</dbReference>
<proteinExistence type="predicted"/>
<accession>A0A1M7Z5P1</accession>
<name>A0A1M7Z5P1_9HYPH</name>
<organism evidence="1 2">
    <name type="scientific">Pseudoxanthobacter soli DSM 19599</name>
    <dbReference type="NCBI Taxonomy" id="1123029"/>
    <lineage>
        <taxon>Bacteria</taxon>
        <taxon>Pseudomonadati</taxon>
        <taxon>Pseudomonadota</taxon>
        <taxon>Alphaproteobacteria</taxon>
        <taxon>Hyphomicrobiales</taxon>
        <taxon>Segnochrobactraceae</taxon>
        <taxon>Pseudoxanthobacter</taxon>
    </lineage>
</organism>
<evidence type="ECO:0000313" key="2">
    <source>
        <dbReference type="Proteomes" id="UP000186406"/>
    </source>
</evidence>
<dbReference type="GO" id="GO:0005576">
    <property type="term" value="C:extracellular region"/>
    <property type="evidence" value="ECO:0007669"/>
    <property type="project" value="TreeGrafter"/>
</dbReference>
<dbReference type="InterPro" id="IPR052755">
    <property type="entry name" value="Lysozyme_Inhibitor_LprI"/>
</dbReference>
<evidence type="ECO:0008006" key="3">
    <source>
        <dbReference type="Google" id="ProtNLM"/>
    </source>
</evidence>
<dbReference type="PANTHER" id="PTHR37549:SF1">
    <property type="entry name" value="LIPOPROTEIN LPRI"/>
    <property type="match status" value="1"/>
</dbReference>
<dbReference type="STRING" id="1123029.SAMN02745172_00193"/>
<evidence type="ECO:0000313" key="1">
    <source>
        <dbReference type="EMBL" id="SHO60142.1"/>
    </source>
</evidence>
<dbReference type="Proteomes" id="UP000186406">
    <property type="component" value="Unassembled WGS sequence"/>
</dbReference>
<dbReference type="AlphaFoldDB" id="A0A1M7Z5P1"/>
<protein>
    <recommendedName>
        <fullName evidence="3">Lysozyme inhibitor LprI N-terminal domain-containing protein</fullName>
    </recommendedName>
</protein>
<gene>
    <name evidence="1" type="ORF">SAMN02745172_00193</name>
</gene>
<sequence>MPGTSVGRRRSRADSDGGHGSDALLWARTAASGRWLRRGVIWLTAVVISGAALPGKVAAASFDCGAARAADEIAICHSQALSDLDVRMATTYGILIRLVAMGQRGMLQDGQRAFLASRAACGADTACIAAAYRDRLAILDKAVDAIVSRGPY</sequence>
<keyword evidence="2" id="KW-1185">Reference proteome</keyword>
<dbReference type="EMBL" id="FRXO01000001">
    <property type="protein sequence ID" value="SHO60142.1"/>
    <property type="molecule type" value="Genomic_DNA"/>
</dbReference>
<reference evidence="1 2" key="1">
    <citation type="submission" date="2016-12" db="EMBL/GenBank/DDBJ databases">
        <authorList>
            <person name="Song W.-J."/>
            <person name="Kurnit D.M."/>
        </authorList>
    </citation>
    <scope>NUCLEOTIDE SEQUENCE [LARGE SCALE GENOMIC DNA]</scope>
    <source>
        <strain evidence="1 2">DSM 19599</strain>
    </source>
</reference>